<dbReference type="EMBL" id="WTYP01000002">
    <property type="protein sequence ID" value="MXP48221.1"/>
    <property type="molecule type" value="Genomic_DNA"/>
</dbReference>
<name>A0A6I4V4B8_9SPHN</name>
<reference evidence="1 2" key="1">
    <citation type="submission" date="2019-12" db="EMBL/GenBank/DDBJ databases">
        <title>Genomic-based taxomic classification of the family Erythrobacteraceae.</title>
        <authorList>
            <person name="Xu L."/>
        </authorList>
    </citation>
    <scope>NUCLEOTIDE SEQUENCE [LARGE SCALE GENOMIC DNA]</scope>
    <source>
        <strain evidence="1 2">SW-109</strain>
    </source>
</reference>
<dbReference type="Pfam" id="PF12599">
    <property type="entry name" value="DUF3768"/>
    <property type="match status" value="1"/>
</dbReference>
<dbReference type="RefSeq" id="WP_160731426.1">
    <property type="nucleotide sequence ID" value="NZ_WTYP01000002.1"/>
</dbReference>
<dbReference type="AlphaFoldDB" id="A0A6I4V4B8"/>
<dbReference type="OrthoDB" id="1495368at2"/>
<dbReference type="Proteomes" id="UP000471435">
    <property type="component" value="Unassembled WGS sequence"/>
</dbReference>
<accession>A0A6I4V4B8</accession>
<evidence type="ECO:0000313" key="2">
    <source>
        <dbReference type="Proteomes" id="UP000471435"/>
    </source>
</evidence>
<comment type="caution">
    <text evidence="1">The sequence shown here is derived from an EMBL/GenBank/DDBJ whole genome shotgun (WGS) entry which is preliminary data.</text>
</comment>
<evidence type="ECO:0000313" key="1">
    <source>
        <dbReference type="EMBL" id="MXP48221.1"/>
    </source>
</evidence>
<protein>
    <submittedName>
        <fullName evidence="1">DUF3768 domain-containing protein</fullName>
    </submittedName>
</protein>
<dbReference type="InterPro" id="IPR022243">
    <property type="entry name" value="DUF3768"/>
</dbReference>
<organism evidence="1 2">
    <name type="scientific">Pontixanthobacter luteolus</name>
    <dbReference type="NCBI Taxonomy" id="295089"/>
    <lineage>
        <taxon>Bacteria</taxon>
        <taxon>Pseudomonadati</taxon>
        <taxon>Pseudomonadota</taxon>
        <taxon>Alphaproteobacteria</taxon>
        <taxon>Sphingomonadales</taxon>
        <taxon>Erythrobacteraceae</taxon>
        <taxon>Pontixanthobacter</taxon>
    </lineage>
</organism>
<gene>
    <name evidence="1" type="ORF">GRI43_12570</name>
</gene>
<keyword evidence="2" id="KW-1185">Reference proteome</keyword>
<proteinExistence type="predicted"/>
<sequence>MDKEKTARIRRLNDRFRRSGVGGDIFVTPGIQQLGEEGMNAVAAKVAGFDQFDHDNDPHGEHDFGAFDHDGQRIFWKIDYYSPDMMSGSEDPSDPGITKRALTIMLASEY</sequence>